<evidence type="ECO:0000256" key="1">
    <source>
        <dbReference type="ARBA" id="ARBA00022448"/>
    </source>
</evidence>
<evidence type="ECO:0000256" key="3">
    <source>
        <dbReference type="ARBA" id="ARBA00022723"/>
    </source>
</evidence>
<dbReference type="EMBL" id="CP066167">
    <property type="protein sequence ID" value="QQD17264.1"/>
    <property type="molecule type" value="Genomic_DNA"/>
</dbReference>
<dbReference type="Pfam" id="PF13442">
    <property type="entry name" value="Cytochrome_CBB3"/>
    <property type="match status" value="1"/>
</dbReference>
<proteinExistence type="predicted"/>
<sequence length="120" mass="12397">MRNIIILLLFVTVVAACSSETPTANATATTKTPVVPADPVLAELYAATCQSCHSNGIGNAPLTGDQAAWQPRLAKGMDTLLTHTITGFGGMPPLGSCSDCSEEDFVALITFMSTPAGDQP</sequence>
<feature type="signal peptide" evidence="6">
    <location>
        <begin position="1"/>
        <end position="26"/>
    </location>
</feature>
<keyword evidence="3" id="KW-0479">Metal-binding</keyword>
<dbReference type="GO" id="GO:0005506">
    <property type="term" value="F:iron ion binding"/>
    <property type="evidence" value="ECO:0007669"/>
    <property type="project" value="InterPro"/>
</dbReference>
<keyword evidence="9" id="KW-1185">Reference proteome</keyword>
<keyword evidence="1" id="KW-0813">Transport</keyword>
<dbReference type="Proteomes" id="UP000596063">
    <property type="component" value="Chromosome"/>
</dbReference>
<dbReference type="InterPro" id="IPR036909">
    <property type="entry name" value="Cyt_c-like_dom_sf"/>
</dbReference>
<dbReference type="GO" id="GO:0020037">
    <property type="term" value="F:heme binding"/>
    <property type="evidence" value="ECO:0007669"/>
    <property type="project" value="InterPro"/>
</dbReference>
<organism evidence="8 9">
    <name type="scientific">Spongiibacter nanhainus</name>
    <dbReference type="NCBI Taxonomy" id="2794344"/>
    <lineage>
        <taxon>Bacteria</taxon>
        <taxon>Pseudomonadati</taxon>
        <taxon>Pseudomonadota</taxon>
        <taxon>Gammaproteobacteria</taxon>
        <taxon>Cellvibrionales</taxon>
        <taxon>Spongiibacteraceae</taxon>
        <taxon>Spongiibacter</taxon>
    </lineage>
</organism>
<dbReference type="SUPFAM" id="SSF46626">
    <property type="entry name" value="Cytochrome c"/>
    <property type="match status" value="1"/>
</dbReference>
<feature type="chain" id="PRO_5032701724" evidence="6">
    <location>
        <begin position="27"/>
        <end position="120"/>
    </location>
</feature>
<evidence type="ECO:0000259" key="7">
    <source>
        <dbReference type="Pfam" id="PF13442"/>
    </source>
</evidence>
<dbReference type="RefSeq" id="WP_198568766.1">
    <property type="nucleotide sequence ID" value="NZ_CP066167.1"/>
</dbReference>
<dbReference type="PRINTS" id="PR00607">
    <property type="entry name" value="CYTCHROMECIE"/>
</dbReference>
<gene>
    <name evidence="8" type="ORF">I6N98_12925</name>
</gene>
<keyword evidence="5" id="KW-0408">Iron</keyword>
<reference evidence="8 9" key="1">
    <citation type="submission" date="2020-12" db="EMBL/GenBank/DDBJ databases">
        <authorList>
            <person name="Shan Y."/>
        </authorList>
    </citation>
    <scope>NUCLEOTIDE SEQUENCE [LARGE SCALE GENOMIC DNA]</scope>
    <source>
        <strain evidence="9">csc3.9</strain>
    </source>
</reference>
<evidence type="ECO:0000256" key="4">
    <source>
        <dbReference type="ARBA" id="ARBA00022982"/>
    </source>
</evidence>
<dbReference type="InterPro" id="IPR009056">
    <property type="entry name" value="Cyt_c-like_dom"/>
</dbReference>
<dbReference type="GO" id="GO:0009055">
    <property type="term" value="F:electron transfer activity"/>
    <property type="evidence" value="ECO:0007669"/>
    <property type="project" value="InterPro"/>
</dbReference>
<dbReference type="InterPro" id="IPR002323">
    <property type="entry name" value="Cyt_CIE"/>
</dbReference>
<evidence type="ECO:0000313" key="8">
    <source>
        <dbReference type="EMBL" id="QQD17264.1"/>
    </source>
</evidence>
<evidence type="ECO:0000256" key="5">
    <source>
        <dbReference type="ARBA" id="ARBA00023004"/>
    </source>
</evidence>
<keyword evidence="4" id="KW-0249">Electron transport</keyword>
<dbReference type="PROSITE" id="PS51257">
    <property type="entry name" value="PROKAR_LIPOPROTEIN"/>
    <property type="match status" value="1"/>
</dbReference>
<feature type="domain" description="Cytochrome c" evidence="7">
    <location>
        <begin position="42"/>
        <end position="112"/>
    </location>
</feature>
<protein>
    <submittedName>
        <fullName evidence="8">Cytochrome c5 family protein</fullName>
    </submittedName>
</protein>
<name>A0A7T4QYZ0_9GAMM</name>
<dbReference type="Gene3D" id="1.10.760.10">
    <property type="entry name" value="Cytochrome c-like domain"/>
    <property type="match status" value="1"/>
</dbReference>
<dbReference type="AlphaFoldDB" id="A0A7T4QYZ0"/>
<dbReference type="KEGG" id="snan:I6N98_12925"/>
<accession>A0A7T4QYZ0</accession>
<evidence type="ECO:0000256" key="2">
    <source>
        <dbReference type="ARBA" id="ARBA00022617"/>
    </source>
</evidence>
<keyword evidence="2" id="KW-0349">Heme</keyword>
<keyword evidence="6" id="KW-0732">Signal</keyword>
<dbReference type="PANTHER" id="PTHR40942">
    <property type="match status" value="1"/>
</dbReference>
<evidence type="ECO:0000256" key="6">
    <source>
        <dbReference type="SAM" id="SignalP"/>
    </source>
</evidence>
<dbReference type="PANTHER" id="PTHR40942:SF4">
    <property type="entry name" value="CYTOCHROME C5"/>
    <property type="match status" value="1"/>
</dbReference>
<evidence type="ECO:0000313" key="9">
    <source>
        <dbReference type="Proteomes" id="UP000596063"/>
    </source>
</evidence>